<feature type="domain" description="Helicase ATP-binding" evidence="17">
    <location>
        <begin position="185"/>
        <end position="434"/>
    </location>
</feature>
<dbReference type="GO" id="GO:0016818">
    <property type="term" value="F:hydrolase activity, acting on acid anhydrides, in phosphorus-containing anhydrides"/>
    <property type="evidence" value="ECO:0007669"/>
    <property type="project" value="InterPro"/>
</dbReference>
<dbReference type="Gene3D" id="3.40.50.300">
    <property type="entry name" value="P-loop containing nucleotide triphosphate hydrolases"/>
    <property type="match status" value="2"/>
</dbReference>
<evidence type="ECO:0000256" key="12">
    <source>
        <dbReference type="ARBA" id="ARBA00023204"/>
    </source>
</evidence>
<dbReference type="SMART" id="SM00491">
    <property type="entry name" value="HELICc2"/>
    <property type="match status" value="1"/>
</dbReference>
<protein>
    <recommendedName>
        <fullName evidence="15">DNA 5'-3' helicase</fullName>
        <ecNumber evidence="15">5.6.2.3</ecNumber>
    </recommendedName>
</protein>
<evidence type="ECO:0000256" key="7">
    <source>
        <dbReference type="ARBA" id="ARBA00022806"/>
    </source>
</evidence>
<dbReference type="InterPro" id="IPR006554">
    <property type="entry name" value="Helicase-like_DEXD_c2"/>
</dbReference>
<keyword evidence="13" id="KW-0413">Isomerase</keyword>
<evidence type="ECO:0000256" key="2">
    <source>
        <dbReference type="ARBA" id="ARBA00022485"/>
    </source>
</evidence>
<proteinExistence type="inferred from homology"/>
<evidence type="ECO:0000256" key="15">
    <source>
        <dbReference type="ARBA" id="ARBA00044969"/>
    </source>
</evidence>
<evidence type="ECO:0000256" key="4">
    <source>
        <dbReference type="ARBA" id="ARBA00022741"/>
    </source>
</evidence>
<dbReference type="GO" id="GO:0046872">
    <property type="term" value="F:metal ion binding"/>
    <property type="evidence" value="ECO:0007669"/>
    <property type="project" value="UniProtKB-KW"/>
</dbReference>
<dbReference type="GO" id="GO:0003677">
    <property type="term" value="F:DNA binding"/>
    <property type="evidence" value="ECO:0007669"/>
    <property type="project" value="UniProtKB-KW"/>
</dbReference>
<dbReference type="Proteomes" id="UP000886886">
    <property type="component" value="Unassembled WGS sequence"/>
</dbReference>
<evidence type="ECO:0000256" key="9">
    <source>
        <dbReference type="ARBA" id="ARBA00023004"/>
    </source>
</evidence>
<keyword evidence="3" id="KW-0479">Metal-binding</keyword>
<comment type="catalytic activity">
    <reaction evidence="16">
        <text>ATP + H2O = ADP + phosphate + H(+)</text>
        <dbReference type="Rhea" id="RHEA:13065"/>
        <dbReference type="ChEBI" id="CHEBI:15377"/>
        <dbReference type="ChEBI" id="CHEBI:15378"/>
        <dbReference type="ChEBI" id="CHEBI:30616"/>
        <dbReference type="ChEBI" id="CHEBI:43474"/>
        <dbReference type="ChEBI" id="CHEBI:456216"/>
        <dbReference type="EC" id="5.6.2.3"/>
    </reaction>
</comment>
<keyword evidence="5" id="KW-0227">DNA damage</keyword>
<dbReference type="SMART" id="SM00487">
    <property type="entry name" value="DEXDc"/>
    <property type="match status" value="1"/>
</dbReference>
<dbReference type="Pfam" id="PF00270">
    <property type="entry name" value="DEAD"/>
    <property type="match status" value="1"/>
</dbReference>
<evidence type="ECO:0000313" key="19">
    <source>
        <dbReference type="Proteomes" id="UP000886886"/>
    </source>
</evidence>
<accession>A0A9D0ZXB2</accession>
<dbReference type="InterPro" id="IPR011604">
    <property type="entry name" value="PDDEXK-like_dom_sf"/>
</dbReference>
<keyword evidence="2" id="KW-0004">4Fe-4S</keyword>
<dbReference type="Pfam" id="PF06733">
    <property type="entry name" value="DEAD_2"/>
    <property type="match status" value="1"/>
</dbReference>
<dbReference type="SMART" id="SM00488">
    <property type="entry name" value="DEXDc2"/>
    <property type="match status" value="1"/>
</dbReference>
<dbReference type="InterPro" id="IPR010614">
    <property type="entry name" value="RAD3-like_helicase_DEAD"/>
</dbReference>
<dbReference type="SUPFAM" id="SSF52540">
    <property type="entry name" value="P-loop containing nucleoside triphosphate hydrolases"/>
    <property type="match status" value="2"/>
</dbReference>
<evidence type="ECO:0000256" key="13">
    <source>
        <dbReference type="ARBA" id="ARBA00023235"/>
    </source>
</evidence>
<evidence type="ECO:0000256" key="6">
    <source>
        <dbReference type="ARBA" id="ARBA00022801"/>
    </source>
</evidence>
<dbReference type="InterPro" id="IPR014013">
    <property type="entry name" value="Helic_SF1/SF2_ATP-bd_DinG/Rad3"/>
</dbReference>
<evidence type="ECO:0000256" key="11">
    <source>
        <dbReference type="ARBA" id="ARBA00023125"/>
    </source>
</evidence>
<dbReference type="InterPro" id="IPR045028">
    <property type="entry name" value="DinG/Rad3-like"/>
</dbReference>
<evidence type="ECO:0000256" key="3">
    <source>
        <dbReference type="ARBA" id="ARBA00022723"/>
    </source>
</evidence>
<name>A0A9D0ZXB2_9FIRM</name>
<dbReference type="Gene3D" id="1.10.275.40">
    <property type="match status" value="1"/>
</dbReference>
<keyword evidence="9" id="KW-0408">Iron</keyword>
<evidence type="ECO:0000256" key="10">
    <source>
        <dbReference type="ARBA" id="ARBA00023014"/>
    </source>
</evidence>
<comment type="similarity">
    <text evidence="14">Belongs to the helicase family. DinG subfamily.</text>
</comment>
<reference evidence="18" key="1">
    <citation type="submission" date="2020-10" db="EMBL/GenBank/DDBJ databases">
        <authorList>
            <person name="Gilroy R."/>
        </authorList>
    </citation>
    <scope>NUCLEOTIDE SEQUENCE</scope>
    <source>
        <strain evidence="18">ChiSjej3B21-11622</strain>
    </source>
</reference>
<keyword evidence="4" id="KW-0547">Nucleotide-binding</keyword>
<dbReference type="Gene3D" id="1.10.30.20">
    <property type="entry name" value="Bacterial XPD DNA helicase, FeS cluster domain"/>
    <property type="match status" value="1"/>
</dbReference>
<organism evidence="18 19">
    <name type="scientific">Candidatus Limivivens merdigallinarum</name>
    <dbReference type="NCBI Taxonomy" id="2840859"/>
    <lineage>
        <taxon>Bacteria</taxon>
        <taxon>Bacillati</taxon>
        <taxon>Bacillota</taxon>
        <taxon>Clostridia</taxon>
        <taxon>Lachnospirales</taxon>
        <taxon>Lachnospiraceae</taxon>
        <taxon>Lachnospiraceae incertae sedis</taxon>
        <taxon>Candidatus Limivivens</taxon>
    </lineage>
</organism>
<dbReference type="InterPro" id="IPR006555">
    <property type="entry name" value="ATP-dep_Helicase_C"/>
</dbReference>
<gene>
    <name evidence="18" type="ORF">IAB26_13225</name>
</gene>
<keyword evidence="7 18" id="KW-0347">Helicase</keyword>
<dbReference type="Gene3D" id="3.90.320.10">
    <property type="match status" value="1"/>
</dbReference>
<comment type="caution">
    <text evidence="18">The sequence shown here is derived from an EMBL/GenBank/DDBJ whole genome shotgun (WGS) entry which is preliminary data.</text>
</comment>
<dbReference type="Pfam" id="PF13307">
    <property type="entry name" value="Helicase_C_2"/>
    <property type="match status" value="1"/>
</dbReference>
<dbReference type="InterPro" id="IPR014001">
    <property type="entry name" value="Helicase_ATP-bd"/>
</dbReference>
<dbReference type="GO" id="GO:0005524">
    <property type="term" value="F:ATP binding"/>
    <property type="evidence" value="ECO:0007669"/>
    <property type="project" value="UniProtKB-KW"/>
</dbReference>
<reference evidence="18" key="2">
    <citation type="journal article" date="2021" name="PeerJ">
        <title>Extensive microbial diversity within the chicken gut microbiome revealed by metagenomics and culture.</title>
        <authorList>
            <person name="Gilroy R."/>
            <person name="Ravi A."/>
            <person name="Getino M."/>
            <person name="Pursley I."/>
            <person name="Horton D.L."/>
            <person name="Alikhan N.F."/>
            <person name="Baker D."/>
            <person name="Gharbi K."/>
            <person name="Hall N."/>
            <person name="Watson M."/>
            <person name="Adriaenssens E.M."/>
            <person name="Foster-Nyarko E."/>
            <person name="Jarju S."/>
            <person name="Secka A."/>
            <person name="Antonio M."/>
            <person name="Oren A."/>
            <person name="Chaudhuri R.R."/>
            <person name="La Ragione R."/>
            <person name="Hildebrand F."/>
            <person name="Pallen M.J."/>
        </authorList>
    </citation>
    <scope>NUCLEOTIDE SEQUENCE</scope>
    <source>
        <strain evidence="18">ChiSjej3B21-11622</strain>
    </source>
</reference>
<dbReference type="InterPro" id="IPR042493">
    <property type="entry name" value="XPD_DNA_FeS"/>
</dbReference>
<dbReference type="EC" id="5.6.2.3" evidence="15"/>
<evidence type="ECO:0000256" key="5">
    <source>
        <dbReference type="ARBA" id="ARBA00022763"/>
    </source>
</evidence>
<dbReference type="PROSITE" id="PS51193">
    <property type="entry name" value="HELICASE_ATP_BIND_2"/>
    <property type="match status" value="1"/>
</dbReference>
<evidence type="ECO:0000313" key="18">
    <source>
        <dbReference type="EMBL" id="HIQ97509.1"/>
    </source>
</evidence>
<keyword evidence="11" id="KW-0238">DNA-binding</keyword>
<evidence type="ECO:0000256" key="1">
    <source>
        <dbReference type="ARBA" id="ARBA00001966"/>
    </source>
</evidence>
<dbReference type="GO" id="GO:0043139">
    <property type="term" value="F:5'-3' DNA helicase activity"/>
    <property type="evidence" value="ECO:0007669"/>
    <property type="project" value="UniProtKB-EC"/>
</dbReference>
<dbReference type="PANTHER" id="PTHR11472">
    <property type="entry name" value="DNA REPAIR DEAD HELICASE RAD3/XP-D SUBFAMILY MEMBER"/>
    <property type="match status" value="1"/>
</dbReference>
<keyword evidence="12" id="KW-0234">DNA repair</keyword>
<keyword evidence="6" id="KW-0378">Hydrolase</keyword>
<dbReference type="InterPro" id="IPR027417">
    <property type="entry name" value="P-loop_NTPase"/>
</dbReference>
<dbReference type="GO" id="GO:0006281">
    <property type="term" value="P:DNA repair"/>
    <property type="evidence" value="ECO:0007669"/>
    <property type="project" value="UniProtKB-KW"/>
</dbReference>
<evidence type="ECO:0000259" key="17">
    <source>
        <dbReference type="PROSITE" id="PS51193"/>
    </source>
</evidence>
<dbReference type="EMBL" id="DVFT01000197">
    <property type="protein sequence ID" value="HIQ97509.1"/>
    <property type="molecule type" value="Genomic_DNA"/>
</dbReference>
<dbReference type="AlphaFoldDB" id="A0A9D0ZXB2"/>
<evidence type="ECO:0000256" key="8">
    <source>
        <dbReference type="ARBA" id="ARBA00022840"/>
    </source>
</evidence>
<dbReference type="GO" id="GO:0051539">
    <property type="term" value="F:4 iron, 4 sulfur cluster binding"/>
    <property type="evidence" value="ECO:0007669"/>
    <property type="project" value="UniProtKB-KW"/>
</dbReference>
<keyword evidence="8" id="KW-0067">ATP-binding</keyword>
<sequence length="786" mass="90668">MKTIRVSVRNLVEFLMKSGDLDNRRGGMADKEAMQLGSRLHRKIQARMGGSYQAEVPMKYQKECISPAGPYLLSVEGRADGVITEEDGITIDEIKGVYRSLDRIEEPSPVHVAQAKSYAYFYGKEKGRSSMNVQMTYCNLETEEVKRFVFSYSMEELEEWFEGLLSQYQEWCSMDLAWKEQRQASIGPVRFPFPYREGQKELAAAVYRTIARKRKLFIQAPTGVGKTISTVFPAVKAVGEGLGDKIFYLTAKTITRQVAWEAFQLLKKQGLNIKVIVLTAKEKICPLEETDCNPVHCPYAKGHFDRINQAVFEMLNETTDFSREDILSQADKFQVCPFELSLDLATWMDAIICDYNYVFDPTAHLKRFFGEGVKGDYLFLIDEAHNLVERGREMYSASLYKEDFLEIKRLLKEKDTRLKKALERCNRYLLEQKRECENYKLLKSLKTFPMSLMNLSGLLEDYLEEAALGEERKKILEFYFGVQNFLDAYERMDEGYQIYCELLEDGRFLLKLFCIDPSRDLKYYEAKGNSTVFFSATFLPITYYMGLLGGEKDDYAVYADTPFDPEQRAVILGVDVSSRYRRRGPLEYQKIASYIVRALEGRKGNYMVFFPSYRMLEDVLETFEKQKPEGVRLLVQRSGMEEKEKEAFLSAFEEESEGLVGFCVMGGIFGEGIDLKGERLIGAVIVGTGLPMVCNEREILKQYFDGRNMDGFAYAYRIPGMNKVLQSAGRVIRTTEDRGVILLLDERFYSQEYYDLFPREWKNLSVCTLKDVGATLREFWKIPIES</sequence>
<dbReference type="InterPro" id="IPR011545">
    <property type="entry name" value="DEAD/DEAH_box_helicase_dom"/>
</dbReference>
<dbReference type="PANTHER" id="PTHR11472:SF34">
    <property type="entry name" value="REGULATOR OF TELOMERE ELONGATION HELICASE 1"/>
    <property type="match status" value="1"/>
</dbReference>
<comment type="cofactor">
    <cofactor evidence="1">
        <name>[4Fe-4S] cluster</name>
        <dbReference type="ChEBI" id="CHEBI:49883"/>
    </cofactor>
</comment>
<evidence type="ECO:0000256" key="14">
    <source>
        <dbReference type="ARBA" id="ARBA00038058"/>
    </source>
</evidence>
<keyword evidence="10" id="KW-0411">Iron-sulfur</keyword>
<evidence type="ECO:0000256" key="16">
    <source>
        <dbReference type="ARBA" id="ARBA00048954"/>
    </source>
</evidence>